<dbReference type="AlphaFoldDB" id="A0A316FX25"/>
<keyword evidence="3" id="KW-1185">Reference proteome</keyword>
<dbReference type="InterPro" id="IPR004843">
    <property type="entry name" value="Calcineurin-like_PHP"/>
</dbReference>
<evidence type="ECO:0000259" key="1">
    <source>
        <dbReference type="Pfam" id="PF00149"/>
    </source>
</evidence>
<dbReference type="GO" id="GO:0016791">
    <property type="term" value="F:phosphatase activity"/>
    <property type="evidence" value="ECO:0007669"/>
    <property type="project" value="TreeGrafter"/>
</dbReference>
<dbReference type="Pfam" id="PF00149">
    <property type="entry name" value="Metallophos"/>
    <property type="match status" value="1"/>
</dbReference>
<protein>
    <submittedName>
        <fullName evidence="2">Serine/threonine protein phosphatase 1</fullName>
    </submittedName>
</protein>
<dbReference type="GO" id="GO:0005737">
    <property type="term" value="C:cytoplasm"/>
    <property type="evidence" value="ECO:0007669"/>
    <property type="project" value="TreeGrafter"/>
</dbReference>
<dbReference type="Gene3D" id="3.60.21.10">
    <property type="match status" value="1"/>
</dbReference>
<dbReference type="EMBL" id="QGGV01000014">
    <property type="protein sequence ID" value="PWK53119.1"/>
    <property type="molecule type" value="Genomic_DNA"/>
</dbReference>
<comment type="caution">
    <text evidence="2">The sequence shown here is derived from an EMBL/GenBank/DDBJ whole genome shotgun (WGS) entry which is preliminary data.</text>
</comment>
<name>A0A316FX25_9RHOB</name>
<sequence length="259" mass="28587">MGTRQAFFLDRAVQKARPLVASNERIYAIGDIHGRLDLLLELLEKIAADGHEKTDGRRARIVFLGDYIDRGEDPKGVLDLLARMAEFHSENLIFLRGNHEEALDTFLAAPREGRDWLDFGAQQTLASFGVAPPRGRVGSFELFRIRSELGSALQPYRGFLAGLRNGFRSGDVVFSHAGLDPSRAWDQQPARALLWSHPGVLRDNPVPGLRVVHGHFDEAAPVCKPGRICVDTGAYYSNRLTAVRLDDEDAFLVAGSGLS</sequence>
<proteinExistence type="predicted"/>
<reference evidence="2 3" key="1">
    <citation type="submission" date="2018-05" db="EMBL/GenBank/DDBJ databases">
        <title>Genomic Encyclopedia of Type Strains, Phase IV (KMG-IV): sequencing the most valuable type-strain genomes for metagenomic binning, comparative biology and taxonomic classification.</title>
        <authorList>
            <person name="Goeker M."/>
        </authorList>
    </citation>
    <scope>NUCLEOTIDE SEQUENCE [LARGE SCALE GENOMIC DNA]</scope>
    <source>
        <strain evidence="2 3">DSM 103371</strain>
    </source>
</reference>
<gene>
    <name evidence="2" type="ORF">C8D95_11421</name>
</gene>
<evidence type="ECO:0000313" key="3">
    <source>
        <dbReference type="Proteomes" id="UP000245390"/>
    </source>
</evidence>
<dbReference type="InterPro" id="IPR050126">
    <property type="entry name" value="Ap4A_hydrolase"/>
</dbReference>
<dbReference type="GO" id="GO:0110154">
    <property type="term" value="P:RNA decapping"/>
    <property type="evidence" value="ECO:0007669"/>
    <property type="project" value="TreeGrafter"/>
</dbReference>
<accession>A0A316FX25</accession>
<feature type="domain" description="Calcineurin-like phosphoesterase" evidence="1">
    <location>
        <begin position="25"/>
        <end position="203"/>
    </location>
</feature>
<dbReference type="InterPro" id="IPR029052">
    <property type="entry name" value="Metallo-depent_PP-like"/>
</dbReference>
<dbReference type="Proteomes" id="UP000245390">
    <property type="component" value="Unassembled WGS sequence"/>
</dbReference>
<evidence type="ECO:0000313" key="2">
    <source>
        <dbReference type="EMBL" id="PWK53119.1"/>
    </source>
</evidence>
<organism evidence="2 3">
    <name type="scientific">Silicimonas algicola</name>
    <dbReference type="NCBI Taxonomy" id="1826607"/>
    <lineage>
        <taxon>Bacteria</taxon>
        <taxon>Pseudomonadati</taxon>
        <taxon>Pseudomonadota</taxon>
        <taxon>Alphaproteobacteria</taxon>
        <taxon>Rhodobacterales</taxon>
        <taxon>Paracoccaceae</taxon>
    </lineage>
</organism>
<dbReference type="PANTHER" id="PTHR42850">
    <property type="entry name" value="METALLOPHOSPHOESTERASE"/>
    <property type="match status" value="1"/>
</dbReference>
<dbReference type="PANTHER" id="PTHR42850:SF4">
    <property type="entry name" value="ZINC-DEPENDENT ENDOPOLYPHOSPHATASE"/>
    <property type="match status" value="1"/>
</dbReference>
<dbReference type="SUPFAM" id="SSF56300">
    <property type="entry name" value="Metallo-dependent phosphatases"/>
    <property type="match status" value="1"/>
</dbReference>
<dbReference type="GO" id="GO:0008803">
    <property type="term" value="F:bis(5'-nucleosyl)-tetraphosphatase (symmetrical) activity"/>
    <property type="evidence" value="ECO:0007669"/>
    <property type="project" value="TreeGrafter"/>
</dbReference>